<dbReference type="PANTHER" id="PTHR43636:SF2">
    <property type="entry name" value="ELONGATION FACTOR G, MITOCHONDRIAL"/>
    <property type="match status" value="1"/>
</dbReference>
<dbReference type="InterPro" id="IPR035649">
    <property type="entry name" value="EFG_V"/>
</dbReference>
<comment type="function">
    <text evidence="8">Mitochondrial GTPase that catalyzes the GTP-dependent ribosomal translocation step during translation elongation. During this step, the ribosome changes from the pre-translocational (PRE) to the post-translocational (POST) state as the newly formed A-site-bound peptidyl-tRNA and P-site-bound deacylated tRNA move to the P and E sites, respectively. Catalyzes the coordinated movement of the two tRNA molecules, the mRNA and conformational changes in the ribosome.</text>
</comment>
<dbReference type="AlphaFoldDB" id="A0A0F7UEV0"/>
<feature type="binding site" evidence="8">
    <location>
        <begin position="259"/>
        <end position="263"/>
    </location>
    <ligand>
        <name>GTP</name>
        <dbReference type="ChEBI" id="CHEBI:37565"/>
    </ligand>
</feature>
<dbReference type="PROSITE" id="PS00301">
    <property type="entry name" value="G_TR_1"/>
    <property type="match status" value="1"/>
</dbReference>
<dbReference type="PRINTS" id="PR00315">
    <property type="entry name" value="ELONGATNFCT"/>
</dbReference>
<dbReference type="PROSITE" id="PS51722">
    <property type="entry name" value="G_TR_2"/>
    <property type="match status" value="1"/>
</dbReference>
<dbReference type="Pfam" id="PF14492">
    <property type="entry name" value="EFG_III"/>
    <property type="match status" value="1"/>
</dbReference>
<evidence type="ECO:0000256" key="3">
    <source>
        <dbReference type="ARBA" id="ARBA00022741"/>
    </source>
</evidence>
<name>A0A0F7UEV0_NEOCL</name>
<feature type="domain" description="Tr-type G" evidence="9">
    <location>
        <begin position="170"/>
        <end position="462"/>
    </location>
</feature>
<dbReference type="GO" id="GO:0003924">
    <property type="term" value="F:GTPase activity"/>
    <property type="evidence" value="ECO:0007669"/>
    <property type="project" value="UniProtKB-UniRule"/>
</dbReference>
<dbReference type="InterPro" id="IPR014721">
    <property type="entry name" value="Ribsml_uS5_D2-typ_fold_subgr"/>
</dbReference>
<keyword evidence="6 8" id="KW-0496">Mitochondrion</keyword>
<dbReference type="InterPro" id="IPR009000">
    <property type="entry name" value="Transl_B-barrel_sf"/>
</dbReference>
<evidence type="ECO:0000256" key="5">
    <source>
        <dbReference type="ARBA" id="ARBA00022917"/>
    </source>
</evidence>
<dbReference type="HAMAP" id="MF_00054_B">
    <property type="entry name" value="EF_G_EF_2_B"/>
    <property type="match status" value="1"/>
</dbReference>
<dbReference type="InterPro" id="IPR009022">
    <property type="entry name" value="EFG_III"/>
</dbReference>
<dbReference type="InterPro" id="IPR005517">
    <property type="entry name" value="Transl_elong_EFG/EF2_IV"/>
</dbReference>
<dbReference type="CDD" id="cd16262">
    <property type="entry name" value="EFG_III"/>
    <property type="match status" value="1"/>
</dbReference>
<accession>A0A0F7UEV0</accession>
<feature type="binding site" evidence="8">
    <location>
        <begin position="179"/>
        <end position="186"/>
    </location>
    <ligand>
        <name>GTP</name>
        <dbReference type="ChEBI" id="CHEBI:37565"/>
    </ligand>
</feature>
<proteinExistence type="inferred from homology"/>
<keyword evidence="3 8" id="KW-0547">Nucleotide-binding</keyword>
<evidence type="ECO:0000256" key="7">
    <source>
        <dbReference type="ARBA" id="ARBA00023134"/>
    </source>
</evidence>
<dbReference type="InterPro" id="IPR047872">
    <property type="entry name" value="EFG_IV"/>
</dbReference>
<comment type="similarity">
    <text evidence="2">Belongs to the TRAFAC class translation factor GTPase superfamily. Classic translation factor GTPase family. EF-G/EF-2 subfamily.</text>
</comment>
<dbReference type="SUPFAM" id="SSF54980">
    <property type="entry name" value="EF-G C-terminal domain-like"/>
    <property type="match status" value="2"/>
</dbReference>
<evidence type="ECO:0000256" key="6">
    <source>
        <dbReference type="ARBA" id="ARBA00023128"/>
    </source>
</evidence>
<dbReference type="InterPro" id="IPR027417">
    <property type="entry name" value="P-loop_NTPase"/>
</dbReference>
<dbReference type="NCBIfam" id="TIGR00231">
    <property type="entry name" value="small_GTP"/>
    <property type="match status" value="1"/>
</dbReference>
<dbReference type="FunFam" id="3.40.50.300:FF:000514">
    <property type="entry name" value="Ribosome-releasing factor 2, mitochondrial"/>
    <property type="match status" value="1"/>
</dbReference>
<protein>
    <recommendedName>
        <fullName evidence="8">Elongation factor G, mitochondrial</fullName>
        <shortName evidence="8">EF-Gmt</shortName>
    </recommendedName>
    <alternativeName>
        <fullName evidence="8">Elongation factor G 1, mitochondrial</fullName>
        <shortName evidence="8">mEF-G 1</shortName>
    </alternativeName>
    <alternativeName>
        <fullName evidence="8">Elongation factor G1</fullName>
    </alternativeName>
</protein>
<evidence type="ECO:0000313" key="10">
    <source>
        <dbReference type="EMBL" id="CEL66877.1"/>
    </source>
</evidence>
<dbReference type="EMBL" id="LN714482">
    <property type="protein sequence ID" value="CEL66877.1"/>
    <property type="molecule type" value="Genomic_DNA"/>
</dbReference>
<dbReference type="FunFam" id="2.40.30.10:FF:000022">
    <property type="entry name" value="Elongation factor G, mitochondrial"/>
    <property type="match status" value="1"/>
</dbReference>
<gene>
    <name evidence="10" type="ORF">BN1204_026830</name>
</gene>
<dbReference type="Pfam" id="PF03144">
    <property type="entry name" value="GTP_EFTU_D2"/>
    <property type="match status" value="1"/>
</dbReference>
<comment type="pathway">
    <text evidence="8">Protein biosynthesis; polypeptide chain elongation.</text>
</comment>
<dbReference type="Gene3D" id="3.30.70.870">
    <property type="entry name" value="Elongation Factor G (Translational Gtpase), domain 3"/>
    <property type="match status" value="1"/>
</dbReference>
<dbReference type="PANTHER" id="PTHR43636">
    <property type="entry name" value="ELONGATION FACTOR G, MITOCHONDRIAL"/>
    <property type="match status" value="1"/>
</dbReference>
<dbReference type="InterPro" id="IPR000640">
    <property type="entry name" value="EFG_V-like"/>
</dbReference>
<dbReference type="FunFam" id="3.30.230.10:FF:000003">
    <property type="entry name" value="Elongation factor G"/>
    <property type="match status" value="1"/>
</dbReference>
<dbReference type="InterPro" id="IPR041095">
    <property type="entry name" value="EFG_II"/>
</dbReference>
<keyword evidence="5 8" id="KW-0648">Protein biosynthesis</keyword>
<keyword evidence="7 8" id="KW-0342">GTP-binding</keyword>
<reference evidence="10" key="1">
    <citation type="journal article" date="2015" name="PLoS ONE">
        <title>Comprehensive Evaluation of Toxoplasma gondii VEG and Neospora caninum LIV Genomes with Tachyzoite Stage Transcriptome and Proteome Defines Novel Transcript Features.</title>
        <authorList>
            <person name="Ramaprasad A."/>
            <person name="Mourier T."/>
            <person name="Naeem R."/>
            <person name="Malas T.B."/>
            <person name="Moussa E."/>
            <person name="Panigrahi A."/>
            <person name="Vermont S.J."/>
            <person name="Otto T.D."/>
            <person name="Wastling J."/>
            <person name="Pain A."/>
        </authorList>
    </citation>
    <scope>NUCLEOTIDE SEQUENCE</scope>
    <source>
        <strain evidence="10">Liverpool</strain>
    </source>
</reference>
<dbReference type="Gene3D" id="3.30.70.240">
    <property type="match status" value="1"/>
</dbReference>
<dbReference type="Pfam" id="PF00009">
    <property type="entry name" value="GTP_EFTU"/>
    <property type="match status" value="1"/>
</dbReference>
<organism evidence="10">
    <name type="scientific">Neospora caninum (strain Liverpool)</name>
    <dbReference type="NCBI Taxonomy" id="572307"/>
    <lineage>
        <taxon>Eukaryota</taxon>
        <taxon>Sar</taxon>
        <taxon>Alveolata</taxon>
        <taxon>Apicomplexa</taxon>
        <taxon>Conoidasida</taxon>
        <taxon>Coccidia</taxon>
        <taxon>Eucoccidiorida</taxon>
        <taxon>Eimeriorina</taxon>
        <taxon>Sarcocystidae</taxon>
        <taxon>Neospora</taxon>
    </lineage>
</organism>
<dbReference type="SUPFAM" id="SSF54211">
    <property type="entry name" value="Ribosomal protein S5 domain 2-like"/>
    <property type="match status" value="1"/>
</dbReference>
<evidence type="ECO:0000256" key="2">
    <source>
        <dbReference type="ARBA" id="ARBA00005870"/>
    </source>
</evidence>
<dbReference type="NCBIfam" id="TIGR00484">
    <property type="entry name" value="EF-G"/>
    <property type="match status" value="1"/>
</dbReference>
<feature type="binding site" evidence="8">
    <location>
        <begin position="313"/>
        <end position="316"/>
    </location>
    <ligand>
        <name>GTP</name>
        <dbReference type="ChEBI" id="CHEBI:37565"/>
    </ligand>
</feature>
<dbReference type="InterPro" id="IPR035647">
    <property type="entry name" value="EFG_III/V"/>
</dbReference>
<dbReference type="FunFam" id="3.30.70.240:FF:000001">
    <property type="entry name" value="Elongation factor G"/>
    <property type="match status" value="1"/>
</dbReference>
<dbReference type="GO" id="GO:0070125">
    <property type="term" value="P:mitochondrial translational elongation"/>
    <property type="evidence" value="ECO:0007669"/>
    <property type="project" value="UniProtKB-UniRule"/>
</dbReference>
<dbReference type="InterPro" id="IPR005225">
    <property type="entry name" value="Small_GTP-bd"/>
</dbReference>
<dbReference type="InterPro" id="IPR000795">
    <property type="entry name" value="T_Tr_GTP-bd_dom"/>
</dbReference>
<dbReference type="InterPro" id="IPR004161">
    <property type="entry name" value="EFTu-like_2"/>
</dbReference>
<dbReference type="NCBIfam" id="NF009381">
    <property type="entry name" value="PRK12740.1-5"/>
    <property type="match status" value="1"/>
</dbReference>
<evidence type="ECO:0000259" key="9">
    <source>
        <dbReference type="PROSITE" id="PS51722"/>
    </source>
</evidence>
<dbReference type="SMART" id="SM00838">
    <property type="entry name" value="EFG_C"/>
    <property type="match status" value="1"/>
</dbReference>
<evidence type="ECO:0000256" key="8">
    <source>
        <dbReference type="HAMAP-Rule" id="MF_03061"/>
    </source>
</evidence>
<dbReference type="GO" id="GO:0005525">
    <property type="term" value="F:GTP binding"/>
    <property type="evidence" value="ECO:0007669"/>
    <property type="project" value="UniProtKB-UniRule"/>
</dbReference>
<dbReference type="SUPFAM" id="SSF50447">
    <property type="entry name" value="Translation proteins"/>
    <property type="match status" value="1"/>
</dbReference>
<dbReference type="InterPro" id="IPR020568">
    <property type="entry name" value="Ribosomal_Su5_D2-typ_SF"/>
</dbReference>
<dbReference type="CDD" id="cd01434">
    <property type="entry name" value="EFG_mtEFG1_IV"/>
    <property type="match status" value="1"/>
</dbReference>
<evidence type="ECO:0000256" key="1">
    <source>
        <dbReference type="ARBA" id="ARBA00004173"/>
    </source>
</evidence>
<sequence>MRGATKMAGAVKALQAFRRPRCPALVIRNRTPSPASPLSPSLARFSFSSRSSSQSSCRASPLPVSFSSNSDALTCACPPGPLASNLCLRAIRNASACSGLPSASSSLFALASTSPLCCLPASSPAFCSSQTAQRSASPAGHFAPLCPAAFAAALSQRRSLSASVHPESMRFLRNIGISAHIDSGKTTLTERILFYTGRIAAIHEVRGSDGVGAKMDSMELEREKGITIQSAATYCSWNLRDRAVLPAHGGQMFNINIIDTPGHVDFTIEVERALRVLDGAVLVCCGVAGVQSQTLTVDRQMKRYSVPRLIFVNKLDRDGADPQRALTALRRKLDVTTCPLQVPIGLEGRHRGVVDIIRRQALYFDGAFGEKVRVETEIPAALQAPLESARAELLETLADLDDAFAEIYLEAEDECTPQQIDEAIRRVTIQRRFVPLLMGSAKGNKGVQPLLDAVCRYLPAPYEIPQVAYDQDKQEEEVSLHADPKKSLVALAFKIQELPVGQLTYLRLYQGKLKKGDSVVNVSTQKKSSPIKRILQMHADEAREVSQAVAGDIVAVSGLECNSGTTFTSDAASRLSLSSMFVPEPVVSLSVNVKKKDDQQRFAKALNRFQREDPTFRMTVDEESKETLISGMGELHLQIYLERMSREYRLTVETGEPKVNFRETVTQRTAFEYTHKKQSGGAGQYGKVEGYFEPIATDSEEIDANSPIEFRSELVGNDIPPNFIPSIEKGFRETAKKGFLCGHPIINMRVVLKGGKAHDVDSSDIAFRLAAAGALREFYEAACPIVLEPIMSVQVTVPAEFLAAGLGTISRRKGTVTNTTRQGDTVLLEAEVPLKNMFGYITDLRSCTQGQGEFTMDFDRYQPMLSTEQDELRAAYQAQLQKGGK</sequence>
<dbReference type="FunFam" id="3.30.70.870:FF:000001">
    <property type="entry name" value="Elongation factor G"/>
    <property type="match status" value="1"/>
</dbReference>
<dbReference type="Pfam" id="PF00679">
    <property type="entry name" value="EFG_C"/>
    <property type="match status" value="1"/>
</dbReference>
<dbReference type="InterPro" id="IPR004540">
    <property type="entry name" value="Transl_elong_EFG/EF2"/>
</dbReference>
<dbReference type="Gene3D" id="2.40.30.10">
    <property type="entry name" value="Translation factors"/>
    <property type="match status" value="1"/>
</dbReference>
<comment type="subcellular location">
    <subcellularLocation>
        <location evidence="1 8">Mitochondrion</location>
    </subcellularLocation>
</comment>
<evidence type="ECO:0000256" key="4">
    <source>
        <dbReference type="ARBA" id="ARBA00022768"/>
    </source>
</evidence>
<dbReference type="InterPro" id="IPR031157">
    <property type="entry name" value="G_TR_CS"/>
</dbReference>
<dbReference type="CDD" id="cd01886">
    <property type="entry name" value="EF-G"/>
    <property type="match status" value="1"/>
</dbReference>
<dbReference type="UniPathway" id="UPA00345"/>
<dbReference type="GO" id="GO:0005759">
    <property type="term" value="C:mitochondrial matrix"/>
    <property type="evidence" value="ECO:0007669"/>
    <property type="project" value="UniProtKB-ARBA"/>
</dbReference>
<dbReference type="SMART" id="SM00889">
    <property type="entry name" value="EFG_IV"/>
    <property type="match status" value="1"/>
</dbReference>
<dbReference type="Pfam" id="PF03764">
    <property type="entry name" value="EFG_IV"/>
    <property type="match status" value="1"/>
</dbReference>
<dbReference type="Gene3D" id="3.30.230.10">
    <property type="match status" value="1"/>
</dbReference>
<dbReference type="SUPFAM" id="SSF52540">
    <property type="entry name" value="P-loop containing nucleoside triphosphate hydrolases"/>
    <property type="match status" value="1"/>
</dbReference>
<dbReference type="GO" id="GO:0003746">
    <property type="term" value="F:translation elongation factor activity"/>
    <property type="evidence" value="ECO:0007669"/>
    <property type="project" value="UniProtKB-UniRule"/>
</dbReference>
<dbReference type="Gene3D" id="3.40.50.300">
    <property type="entry name" value="P-loop containing nucleotide triphosphate hydrolases"/>
    <property type="match status" value="1"/>
</dbReference>
<comment type="similarity">
    <text evidence="8">Belongs to the GTP-binding elongation factor family. EF-G/EF-2 subfamily.</text>
</comment>
<dbReference type="CDD" id="cd03713">
    <property type="entry name" value="EFG_mtEFG_C"/>
    <property type="match status" value="1"/>
</dbReference>
<keyword evidence="4 8" id="KW-0251">Elongation factor</keyword>